<name>A0A8H6IFE5_9AGAR</name>
<feature type="domain" description="J" evidence="3">
    <location>
        <begin position="89"/>
        <end position="148"/>
    </location>
</feature>
<dbReference type="PRINTS" id="PR00625">
    <property type="entry name" value="JDOMAIN"/>
</dbReference>
<feature type="region of interest" description="Disordered" evidence="2">
    <location>
        <begin position="239"/>
        <end position="276"/>
    </location>
</feature>
<dbReference type="Pfam" id="PF00226">
    <property type="entry name" value="DnaJ"/>
    <property type="match status" value="1"/>
</dbReference>
<feature type="compositionally biased region" description="Basic and acidic residues" evidence="2">
    <location>
        <begin position="248"/>
        <end position="260"/>
    </location>
</feature>
<dbReference type="PROSITE" id="PS50076">
    <property type="entry name" value="DNAJ_2"/>
    <property type="match status" value="1"/>
</dbReference>
<organism evidence="4 5">
    <name type="scientific">Ephemerocybe angulata</name>
    <dbReference type="NCBI Taxonomy" id="980116"/>
    <lineage>
        <taxon>Eukaryota</taxon>
        <taxon>Fungi</taxon>
        <taxon>Dikarya</taxon>
        <taxon>Basidiomycota</taxon>
        <taxon>Agaricomycotina</taxon>
        <taxon>Agaricomycetes</taxon>
        <taxon>Agaricomycetidae</taxon>
        <taxon>Agaricales</taxon>
        <taxon>Agaricineae</taxon>
        <taxon>Psathyrellaceae</taxon>
        <taxon>Ephemerocybe</taxon>
    </lineage>
</organism>
<dbReference type="AlphaFoldDB" id="A0A8H6IFE5"/>
<dbReference type="SUPFAM" id="SSF46565">
    <property type="entry name" value="Chaperone J-domain"/>
    <property type="match status" value="1"/>
</dbReference>
<accession>A0A8H6IFE5</accession>
<protein>
    <recommendedName>
        <fullName evidence="3">J domain-containing protein</fullName>
    </recommendedName>
</protein>
<evidence type="ECO:0000259" key="3">
    <source>
        <dbReference type="PROSITE" id="PS50076"/>
    </source>
</evidence>
<dbReference type="PANTHER" id="PTHR44145:SF3">
    <property type="entry name" value="DNAJ HOMOLOG SUBFAMILY A MEMBER 3, MITOCHONDRIAL"/>
    <property type="match status" value="1"/>
</dbReference>
<feature type="compositionally biased region" description="Low complexity" evidence="2">
    <location>
        <begin position="63"/>
        <end position="79"/>
    </location>
</feature>
<comment type="caution">
    <text evidence="4">The sequence shown here is derived from an EMBL/GenBank/DDBJ whole genome shotgun (WGS) entry which is preliminary data.</text>
</comment>
<dbReference type="InterPro" id="IPR036869">
    <property type="entry name" value="J_dom_sf"/>
</dbReference>
<proteinExistence type="predicted"/>
<dbReference type="Proteomes" id="UP000521943">
    <property type="component" value="Unassembled WGS sequence"/>
</dbReference>
<keyword evidence="5" id="KW-1185">Reference proteome</keyword>
<gene>
    <name evidence="4" type="ORF">DFP72DRAFT_526671</name>
</gene>
<evidence type="ECO:0000256" key="2">
    <source>
        <dbReference type="SAM" id="MobiDB-lite"/>
    </source>
</evidence>
<feature type="region of interest" description="Disordered" evidence="2">
    <location>
        <begin position="63"/>
        <end position="90"/>
    </location>
</feature>
<dbReference type="InterPro" id="IPR001623">
    <property type="entry name" value="DnaJ_domain"/>
</dbReference>
<dbReference type="SMART" id="SM00271">
    <property type="entry name" value="DnaJ"/>
    <property type="match status" value="1"/>
</dbReference>
<feature type="region of interest" description="Disordered" evidence="2">
    <location>
        <begin position="27"/>
        <end position="48"/>
    </location>
</feature>
<dbReference type="InterPro" id="IPR051938">
    <property type="entry name" value="Apopto_cytoskel_mod"/>
</dbReference>
<dbReference type="PANTHER" id="PTHR44145">
    <property type="entry name" value="DNAJ HOMOLOG SUBFAMILY A MEMBER 3, MITOCHONDRIAL"/>
    <property type="match status" value="1"/>
</dbReference>
<evidence type="ECO:0000313" key="4">
    <source>
        <dbReference type="EMBL" id="KAF6763197.1"/>
    </source>
</evidence>
<dbReference type="EMBL" id="JACGCI010000006">
    <property type="protein sequence ID" value="KAF6763197.1"/>
    <property type="molecule type" value="Genomic_DNA"/>
</dbReference>
<dbReference type="OrthoDB" id="445556at2759"/>
<evidence type="ECO:0000313" key="5">
    <source>
        <dbReference type="Proteomes" id="UP000521943"/>
    </source>
</evidence>
<reference evidence="4 5" key="1">
    <citation type="submission" date="2020-07" db="EMBL/GenBank/DDBJ databases">
        <title>Comparative genomics of pyrophilous fungi reveals a link between fire events and developmental genes.</title>
        <authorList>
            <consortium name="DOE Joint Genome Institute"/>
            <person name="Steindorff A.S."/>
            <person name="Carver A."/>
            <person name="Calhoun S."/>
            <person name="Stillman K."/>
            <person name="Liu H."/>
            <person name="Lipzen A."/>
            <person name="Pangilinan J."/>
            <person name="Labutti K."/>
            <person name="Bruns T.D."/>
            <person name="Grigoriev I.V."/>
        </authorList>
    </citation>
    <scope>NUCLEOTIDE SEQUENCE [LARGE SCALE GENOMIC DNA]</scope>
    <source>
        <strain evidence="4 5">CBS 144469</strain>
    </source>
</reference>
<sequence length="276" mass="30494">MLSLPSASSQSWASTLCQSCRQCSRTAVSVTRPGRRRRAPSSSFTPASRRAFSSSLKAWAEASTSSGSGGSSSNANTNAYPYPSRKNPSPHEIFHLPRNATEADVKARYFDLVRIYHPDKATDLAAEDAHARFRAITSAYDILRGKRTGGIGEDGVDGGINANVDLRYQTTAAWRAAHRKRQQELYSSGAADEKWKDRIILFGVVSTIVFVVANTFTTRKEAMAEALSRTRGVNEYRFSEQQQARLRQQQDRARAEEESRLSAAPELGETRLTPES</sequence>
<keyword evidence="1" id="KW-0143">Chaperone</keyword>
<dbReference type="CDD" id="cd06257">
    <property type="entry name" value="DnaJ"/>
    <property type="match status" value="1"/>
</dbReference>
<evidence type="ECO:0000256" key="1">
    <source>
        <dbReference type="ARBA" id="ARBA00023186"/>
    </source>
</evidence>
<dbReference type="Gene3D" id="1.10.287.110">
    <property type="entry name" value="DnaJ domain"/>
    <property type="match status" value="1"/>
</dbReference>